<keyword evidence="5" id="KW-0158">Chromosome</keyword>
<comment type="cofactor">
    <cofactor evidence="1">
        <name>Zn(2+)</name>
        <dbReference type="ChEBI" id="CHEBI:29105"/>
    </cofactor>
</comment>
<evidence type="ECO:0000256" key="2">
    <source>
        <dbReference type="ARBA" id="ARBA00004123"/>
    </source>
</evidence>
<evidence type="ECO:0000256" key="8">
    <source>
        <dbReference type="ARBA" id="ARBA00023242"/>
    </source>
</evidence>
<keyword evidence="6" id="KW-0479">Metal-binding</keyword>
<evidence type="ECO:0000256" key="4">
    <source>
        <dbReference type="ARBA" id="ARBA00009439"/>
    </source>
</evidence>
<feature type="coiled-coil region" evidence="10">
    <location>
        <begin position="474"/>
        <end position="529"/>
    </location>
</feature>
<dbReference type="GO" id="GO:0000722">
    <property type="term" value="P:telomere maintenance via recombination"/>
    <property type="evidence" value="ECO:0007669"/>
    <property type="project" value="TreeGrafter"/>
</dbReference>
<evidence type="ECO:0000259" key="12">
    <source>
        <dbReference type="Pfam" id="PF13476"/>
    </source>
</evidence>
<dbReference type="GO" id="GO:0007004">
    <property type="term" value="P:telomere maintenance via telomerase"/>
    <property type="evidence" value="ECO:0007669"/>
    <property type="project" value="TreeGrafter"/>
</dbReference>
<proteinExistence type="inferred from homology"/>
<dbReference type="Pfam" id="PF13476">
    <property type="entry name" value="AAA_23"/>
    <property type="match status" value="1"/>
</dbReference>
<evidence type="ECO:0000256" key="11">
    <source>
        <dbReference type="SAM" id="MobiDB-lite"/>
    </source>
</evidence>
<dbReference type="GO" id="GO:0003691">
    <property type="term" value="F:double-stranded telomeric DNA binding"/>
    <property type="evidence" value="ECO:0007669"/>
    <property type="project" value="TreeGrafter"/>
</dbReference>
<keyword evidence="8" id="KW-0539">Nucleus</keyword>
<dbReference type="InterPro" id="IPR038729">
    <property type="entry name" value="Rad50/SbcC_AAA"/>
</dbReference>
<comment type="subcellular location">
    <subcellularLocation>
        <location evidence="3">Chromosome</location>
    </subcellularLocation>
    <subcellularLocation>
        <location evidence="2">Nucleus</location>
    </subcellularLocation>
</comment>
<protein>
    <submittedName>
        <fullName evidence="14">Rad50/SbcC-type AAA domain-containing protein</fullName>
    </submittedName>
</protein>
<accession>A0A914BXF2</accession>
<evidence type="ECO:0000313" key="13">
    <source>
        <dbReference type="Proteomes" id="UP000887540"/>
    </source>
</evidence>
<dbReference type="PANTHER" id="PTHR18867:SF12">
    <property type="entry name" value="DNA REPAIR PROTEIN RAD50"/>
    <property type="match status" value="1"/>
</dbReference>
<dbReference type="GO" id="GO:0000794">
    <property type="term" value="C:condensed nuclear chromosome"/>
    <property type="evidence" value="ECO:0007669"/>
    <property type="project" value="TreeGrafter"/>
</dbReference>
<dbReference type="PANTHER" id="PTHR18867">
    <property type="entry name" value="RAD50"/>
    <property type="match status" value="1"/>
</dbReference>
<dbReference type="SUPFAM" id="SSF52540">
    <property type="entry name" value="P-loop containing nucleoside triphosphate hydrolases"/>
    <property type="match status" value="2"/>
</dbReference>
<keyword evidence="10" id="KW-0175">Coiled coil</keyword>
<organism evidence="13 14">
    <name type="scientific">Acrobeloides nanus</name>
    <dbReference type="NCBI Taxonomy" id="290746"/>
    <lineage>
        <taxon>Eukaryota</taxon>
        <taxon>Metazoa</taxon>
        <taxon>Ecdysozoa</taxon>
        <taxon>Nematoda</taxon>
        <taxon>Chromadorea</taxon>
        <taxon>Rhabditida</taxon>
        <taxon>Tylenchina</taxon>
        <taxon>Cephalobomorpha</taxon>
        <taxon>Cephaloboidea</taxon>
        <taxon>Cephalobidae</taxon>
        <taxon>Acrobeloides</taxon>
    </lineage>
</organism>
<evidence type="ECO:0000256" key="1">
    <source>
        <dbReference type="ARBA" id="ARBA00001947"/>
    </source>
</evidence>
<feature type="coiled-coil region" evidence="10">
    <location>
        <begin position="554"/>
        <end position="652"/>
    </location>
</feature>
<dbReference type="Proteomes" id="UP000887540">
    <property type="component" value="Unplaced"/>
</dbReference>
<dbReference type="GO" id="GO:0051880">
    <property type="term" value="F:G-quadruplex DNA binding"/>
    <property type="evidence" value="ECO:0007669"/>
    <property type="project" value="TreeGrafter"/>
</dbReference>
<dbReference type="WBParaSite" id="ACRNAN_Path_1223.g4758.t1">
    <property type="protein sequence ID" value="ACRNAN_Path_1223.g4758.t1"/>
    <property type="gene ID" value="ACRNAN_Path_1223.g4758"/>
</dbReference>
<evidence type="ECO:0000256" key="5">
    <source>
        <dbReference type="ARBA" id="ARBA00022454"/>
    </source>
</evidence>
<dbReference type="Gene3D" id="3.40.50.300">
    <property type="entry name" value="P-loop containing nucleotide triphosphate hydrolases"/>
    <property type="match status" value="2"/>
</dbReference>
<evidence type="ECO:0000256" key="7">
    <source>
        <dbReference type="ARBA" id="ARBA00022833"/>
    </source>
</evidence>
<feature type="coiled-coil region" evidence="10">
    <location>
        <begin position="271"/>
        <end position="312"/>
    </location>
</feature>
<comment type="catalytic activity">
    <reaction evidence="9">
        <text>ATP + H2O = ADP + phosphate + H(+)</text>
        <dbReference type="Rhea" id="RHEA:13065"/>
        <dbReference type="ChEBI" id="CHEBI:15377"/>
        <dbReference type="ChEBI" id="CHEBI:15378"/>
        <dbReference type="ChEBI" id="CHEBI:30616"/>
        <dbReference type="ChEBI" id="CHEBI:43474"/>
        <dbReference type="ChEBI" id="CHEBI:456216"/>
    </reaction>
</comment>
<dbReference type="InterPro" id="IPR027417">
    <property type="entry name" value="P-loop_NTPase"/>
</dbReference>
<dbReference type="GO" id="GO:0006302">
    <property type="term" value="P:double-strand break repair"/>
    <property type="evidence" value="ECO:0007669"/>
    <property type="project" value="InterPro"/>
</dbReference>
<evidence type="ECO:0000256" key="9">
    <source>
        <dbReference type="ARBA" id="ARBA00049360"/>
    </source>
</evidence>
<comment type="similarity">
    <text evidence="4">Belongs to the SMC family. RAD50 subfamily.</text>
</comment>
<feature type="domain" description="Rad50/SbcC-type AAA" evidence="12">
    <location>
        <begin position="7"/>
        <end position="206"/>
    </location>
</feature>
<evidence type="ECO:0000256" key="6">
    <source>
        <dbReference type="ARBA" id="ARBA00022723"/>
    </source>
</evidence>
<dbReference type="AlphaFoldDB" id="A0A914BXF2"/>
<evidence type="ECO:0000256" key="3">
    <source>
        <dbReference type="ARBA" id="ARBA00004286"/>
    </source>
</evidence>
<reference evidence="14" key="1">
    <citation type="submission" date="2022-11" db="UniProtKB">
        <authorList>
            <consortium name="WormBaseParasite"/>
        </authorList>
    </citation>
    <scope>IDENTIFICATION</scope>
</reference>
<keyword evidence="7" id="KW-0862">Zinc</keyword>
<dbReference type="GO" id="GO:0070192">
    <property type="term" value="P:chromosome organization involved in meiotic cell cycle"/>
    <property type="evidence" value="ECO:0007669"/>
    <property type="project" value="TreeGrafter"/>
</dbReference>
<sequence length="911" mass="104638">MAKLLALRMRGIRSIGDEEHVIDFLDPLTIIQGPNGTGKTTTIEALNYITTGALPTGKLATFIHNNKLANKNRVDALIQMKFISCDGREVTATKRMASVIKGAKSTNKSDEYTILIKDKFGNETSLSSKVTDFNKEMVNFLGVPKAILDNKMIKELETEIRSIDAELPYLKGYIQDKINEKQKLEHYLDKIEENRKKIEENNKSSEDMQVQLELVRNKLADFEQVQIKLAGLKPQVQMYREQKRSLNVPDFPGTEDDIRVEISKLLNSQDFNNAETERQTIEKEVVKVDSELLETSKKIREHQNDLNQASADDIRRKDLVKERSDLSKQVNLKYGIIPDADLNTVLLKKKSVMDVELVDFRKSVQKEQEEITNVVNQAREIIATQKSMETMKKSELSRLAPAIAKLEFELSKAETEDSAPAISQDSVPLEDPPVNFPMGVRRKEDYTNGYADGYKSGYITGYSRGYADGRVLQMTTLRKNLEEKKAQKASLLKEVEEIRHTLPQHQAELEENEQKRAKLNQEARSEEQRKTIEINELNEFIKQLLQFDSKLGNLKDNFDLIDSLKRKIEQLNESMQTLQNKKAMLERRMTSISSKQHEKRVLEDQLKKMEITQQLAVLEPELAKISAQFQSCEDLKKKEQSLNKQCLDLEHAVHRMSGEQGELSKRVDEIRRKLSEARYRDAQKAYRDKFIEKVCRMKSIDDLNKYWKIVDDMIIEFHRTKMEQINYILQDLWAKVYQGNDIETIKIKSEAVGKDEKKKSYDYSVVMTIDQVDIDMRDRCSAGQKVLASILIRIALAEVFGGHCPILALDEPTTNLDSEKIDNIAITLKRLIAHSSSSISSFRSNGNSSNSNQPNRRNLQLIVITHDQRLVDHLYLACRPEYTYGLSKDETGVSHIRIHQRLMDSQALYNA</sequence>
<evidence type="ECO:0000256" key="10">
    <source>
        <dbReference type="SAM" id="Coils"/>
    </source>
</evidence>
<dbReference type="GO" id="GO:0016887">
    <property type="term" value="F:ATP hydrolysis activity"/>
    <property type="evidence" value="ECO:0007669"/>
    <property type="project" value="InterPro"/>
</dbReference>
<evidence type="ECO:0000313" key="14">
    <source>
        <dbReference type="WBParaSite" id="ACRNAN_Path_1223.g4758.t1"/>
    </source>
</evidence>
<dbReference type="GO" id="GO:0043047">
    <property type="term" value="F:single-stranded telomeric DNA binding"/>
    <property type="evidence" value="ECO:0007669"/>
    <property type="project" value="TreeGrafter"/>
</dbReference>
<keyword evidence="13" id="KW-1185">Reference proteome</keyword>
<name>A0A914BXF2_9BILA</name>
<dbReference type="GO" id="GO:0046872">
    <property type="term" value="F:metal ion binding"/>
    <property type="evidence" value="ECO:0007669"/>
    <property type="project" value="UniProtKB-KW"/>
</dbReference>
<feature type="coiled-coil region" evidence="10">
    <location>
        <begin position="174"/>
        <end position="208"/>
    </location>
</feature>
<dbReference type="GO" id="GO:0030870">
    <property type="term" value="C:Mre11 complex"/>
    <property type="evidence" value="ECO:0007669"/>
    <property type="project" value="TreeGrafter"/>
</dbReference>
<feature type="region of interest" description="Disordered" evidence="11">
    <location>
        <begin position="415"/>
        <end position="440"/>
    </location>
</feature>